<feature type="region of interest" description="Disordered" evidence="1">
    <location>
        <begin position="439"/>
        <end position="462"/>
    </location>
</feature>
<feature type="region of interest" description="Disordered" evidence="1">
    <location>
        <begin position="391"/>
        <end position="415"/>
    </location>
</feature>
<feature type="compositionally biased region" description="Basic residues" evidence="1">
    <location>
        <begin position="397"/>
        <end position="406"/>
    </location>
</feature>
<reference evidence="2" key="1">
    <citation type="submission" date="2025-08" db="UniProtKB">
        <authorList>
            <consortium name="Ensembl"/>
        </authorList>
    </citation>
    <scope>IDENTIFICATION</scope>
</reference>
<evidence type="ECO:0000256" key="1">
    <source>
        <dbReference type="SAM" id="MobiDB-lite"/>
    </source>
</evidence>
<evidence type="ECO:0000313" key="3">
    <source>
        <dbReference type="Proteomes" id="UP000694701"/>
    </source>
</evidence>
<protein>
    <submittedName>
        <fullName evidence="2">Si:dkeyp-117h8.4</fullName>
    </submittedName>
</protein>
<evidence type="ECO:0000313" key="2">
    <source>
        <dbReference type="Ensembl" id="ENSCCRP00020105994.1"/>
    </source>
</evidence>
<feature type="region of interest" description="Disordered" evidence="1">
    <location>
        <begin position="115"/>
        <end position="137"/>
    </location>
</feature>
<sequence length="618" mass="69835">MSAKPLYADQFKRNDDVFRNTMEAIFQKYSTLNDPGIDVCLKTMTCRTGRGPVPIDSAEGERELEALKVRVIVFQMDVSGISEDDLNGSSQKENSENLWHRGESFQLSLNLNNTSDSLWGEPSQPEEEDEELEKTLSSHGSTLLDVYPSMLNQIGEAYRRQHVTDTARAVVQKYRRKHWQGGPSHRNASFKNRHNCTLNKTTEISFTSQSPVQRNISNCFKSSDKLKHLLKNKSRSSPLKNSSYEASACFYSPRRNSVDVSGVTDECSWTDLHLTSKPARVIDFSTPAYSGSPSYSDQSPDLDQTYDVGPTFQAIPASSVLTSPRQSRADLSLIDQRGISVTSRPSLLDKDCFSDRLHSPVPSPHRGLIGVLSPSGNSSFRSSVLNMERQLNSTASPKRRSPVHHLSHSEVLRSPYGAKQVPLSSPRWSVYDHPDRSLSKVEKSNFTPSNRQRSLSGPQSTHSFSELQIDAEFRKLYHHFICRGTSSPCPSSHCHLCERHMKETSRSPSFSSSSMSALALTPLRAKLKKRSRQPEVEESLRFKRFRESRSPLKHLQLRDSYMTPGMSEPSEDKHTLDRAILLQCPSPRFLRGTGNLRRIREAKLNFLSRRRLQYGLLQ</sequence>
<dbReference type="Ensembl" id="ENSCCRT00020115796.1">
    <property type="protein sequence ID" value="ENSCCRP00020105994.1"/>
    <property type="gene ID" value="ENSCCRG00020048412.1"/>
</dbReference>
<proteinExistence type="predicted"/>
<name>A0A8C2Q4Z2_CYPCA</name>
<dbReference type="Proteomes" id="UP000694701">
    <property type="component" value="Unplaced"/>
</dbReference>
<feature type="compositionally biased region" description="Polar residues" evidence="1">
    <location>
        <begin position="444"/>
        <end position="462"/>
    </location>
</feature>
<organism evidence="2 3">
    <name type="scientific">Cyprinus carpio</name>
    <name type="common">Common carp</name>
    <dbReference type="NCBI Taxonomy" id="7962"/>
    <lineage>
        <taxon>Eukaryota</taxon>
        <taxon>Metazoa</taxon>
        <taxon>Chordata</taxon>
        <taxon>Craniata</taxon>
        <taxon>Vertebrata</taxon>
        <taxon>Euteleostomi</taxon>
        <taxon>Actinopterygii</taxon>
        <taxon>Neopterygii</taxon>
        <taxon>Teleostei</taxon>
        <taxon>Ostariophysi</taxon>
        <taxon>Cypriniformes</taxon>
        <taxon>Cyprinidae</taxon>
        <taxon>Cyprininae</taxon>
        <taxon>Cyprinus</taxon>
    </lineage>
</organism>
<accession>A0A8C2Q4Z2</accession>
<dbReference type="AlphaFoldDB" id="A0A8C2Q4Z2"/>